<comment type="caution">
    <text evidence="4">The sequence shown here is derived from an EMBL/GenBank/DDBJ whole genome shotgun (WGS) entry which is preliminary data.</text>
</comment>
<organism evidence="4 6">
    <name type="scientific">Cucumis melo var. makuwa</name>
    <name type="common">Oriental melon</name>
    <dbReference type="NCBI Taxonomy" id="1194695"/>
    <lineage>
        <taxon>Eukaryota</taxon>
        <taxon>Viridiplantae</taxon>
        <taxon>Streptophyta</taxon>
        <taxon>Embryophyta</taxon>
        <taxon>Tracheophyta</taxon>
        <taxon>Spermatophyta</taxon>
        <taxon>Magnoliopsida</taxon>
        <taxon>eudicotyledons</taxon>
        <taxon>Gunneridae</taxon>
        <taxon>Pentapetalae</taxon>
        <taxon>rosids</taxon>
        <taxon>fabids</taxon>
        <taxon>Cucurbitales</taxon>
        <taxon>Cucurbitaceae</taxon>
        <taxon>Benincaseae</taxon>
        <taxon>Cucumis</taxon>
    </lineage>
</organism>
<evidence type="ECO:0000313" key="3">
    <source>
        <dbReference type="EMBL" id="KAA0043331.1"/>
    </source>
</evidence>
<dbReference type="AlphaFoldDB" id="A0A5D3BSE2"/>
<dbReference type="Proteomes" id="UP000321393">
    <property type="component" value="Unassembled WGS sequence"/>
</dbReference>
<evidence type="ECO:0000256" key="1">
    <source>
        <dbReference type="SAM" id="Coils"/>
    </source>
</evidence>
<feature type="compositionally biased region" description="Polar residues" evidence="2">
    <location>
        <begin position="122"/>
        <end position="136"/>
    </location>
</feature>
<keyword evidence="1" id="KW-0175">Coiled coil</keyword>
<sequence>MGLSLDDRSYTGCIMGGAHQVFYIDDPKNGANWKVPLVVPNKRIRDVPEVDDVKDQQLNVLEIVVSHRVTDHIKDDTLCRVDIDPTVVERLISTVSNFPIGFDESDDLFYFNTEEFNTIPSMSSIGDTSDVSQPTARTPKRSSNAHHVEEVQGVEPPPFQEKQSSMNMVARAKQPYNHSSNVESFLQRQHMLTERWDHLINRVELFKKTHARDDQFVLQATTDAHNQMLKLQSHPTPKGSQPLSRNEICETVLGRQPGYSKDLGWGLRPKSRHFSSSSSFTSIERELTQVKEVNDLKTHLEAVEEENNRKHEESARLVEA</sequence>
<protein>
    <submittedName>
        <fullName evidence="4">CACTA en-spm transposon protein</fullName>
    </submittedName>
</protein>
<evidence type="ECO:0000313" key="5">
    <source>
        <dbReference type="Proteomes" id="UP000321393"/>
    </source>
</evidence>
<gene>
    <name evidence="4" type="ORF">E5676_scaffold1734G00050</name>
    <name evidence="3" type="ORF">E6C27_scaffold110G002420</name>
</gene>
<reference evidence="5 6" key="1">
    <citation type="submission" date="2019-08" db="EMBL/GenBank/DDBJ databases">
        <title>Draft genome sequences of two oriental melons (Cucumis melo L. var makuwa).</title>
        <authorList>
            <person name="Kwon S.-Y."/>
        </authorList>
    </citation>
    <scope>NUCLEOTIDE SEQUENCE [LARGE SCALE GENOMIC DNA]</scope>
    <source>
        <strain evidence="6">cv. Chang Bougi</strain>
        <strain evidence="5">cv. SW 3</strain>
        <tissue evidence="4">Leaf</tissue>
    </source>
</reference>
<dbReference type="Proteomes" id="UP000321947">
    <property type="component" value="Unassembled WGS sequence"/>
</dbReference>
<evidence type="ECO:0000313" key="4">
    <source>
        <dbReference type="EMBL" id="TYK02661.1"/>
    </source>
</evidence>
<feature type="region of interest" description="Disordered" evidence="2">
    <location>
        <begin position="122"/>
        <end position="161"/>
    </location>
</feature>
<evidence type="ECO:0000313" key="6">
    <source>
        <dbReference type="Proteomes" id="UP000321947"/>
    </source>
</evidence>
<name>A0A5D3BSE2_CUCMM</name>
<accession>A0A5D3BSE2</accession>
<feature type="coiled-coil region" evidence="1">
    <location>
        <begin position="293"/>
        <end position="320"/>
    </location>
</feature>
<dbReference type="EMBL" id="SSTD01015428">
    <property type="protein sequence ID" value="TYK02661.1"/>
    <property type="molecule type" value="Genomic_DNA"/>
</dbReference>
<proteinExistence type="predicted"/>
<dbReference type="EMBL" id="SSTE01015327">
    <property type="protein sequence ID" value="KAA0043331.1"/>
    <property type="molecule type" value="Genomic_DNA"/>
</dbReference>
<dbReference type="OrthoDB" id="1921870at2759"/>
<evidence type="ECO:0000256" key="2">
    <source>
        <dbReference type="SAM" id="MobiDB-lite"/>
    </source>
</evidence>